<dbReference type="InterPro" id="IPR006119">
    <property type="entry name" value="Resolv_N"/>
</dbReference>
<evidence type="ECO:0000259" key="4">
    <source>
        <dbReference type="PROSITE" id="PS51736"/>
    </source>
</evidence>
<reference evidence="6" key="1">
    <citation type="submission" date="2023-07" db="EMBL/GenBank/DDBJ databases">
        <title>Genome content predicts the carbon catabolic preferences of heterotrophic bacteria.</title>
        <authorList>
            <person name="Gralka M."/>
        </authorList>
    </citation>
    <scope>NUCLEOTIDE SEQUENCE</scope>
    <source>
        <strain evidence="6">I2M02</strain>
    </source>
</reference>
<dbReference type="InterPro" id="IPR002078">
    <property type="entry name" value="Sigma_54_int"/>
</dbReference>
<evidence type="ECO:0000256" key="1">
    <source>
        <dbReference type="SAM" id="Coils"/>
    </source>
</evidence>
<feature type="domain" description="Recombinase" evidence="5">
    <location>
        <begin position="154"/>
        <end position="302"/>
    </location>
</feature>
<dbReference type="Pfam" id="PF00239">
    <property type="entry name" value="Resolvase"/>
    <property type="match status" value="1"/>
</dbReference>
<dbReference type="SUPFAM" id="SSF53041">
    <property type="entry name" value="Resolvase-like"/>
    <property type="match status" value="1"/>
</dbReference>
<keyword evidence="1" id="KW-0175">Coiled coil</keyword>
<dbReference type="GO" id="GO:0000150">
    <property type="term" value="F:DNA strand exchange activity"/>
    <property type="evidence" value="ECO:0007669"/>
    <property type="project" value="InterPro"/>
</dbReference>
<sequence>MTDQLRVAIYARYSSDLQNPTSIEDQVRLCRRHANRQDGWTVVKVFEDVAISGATRGRPGFEALQAFVAEGGCDIVLFEHLDRLARDLEMLMLFYKRARHADVEMHQLNRGKLGIFDIGILGTFAQLFLEELSHKTRRGLIGRAEAGKNTGGRAYGYRSVALPERNGKSDGSVMQIEPDEATIVQRIFTEYAAGKSPLKIAAELNEAAVPAPRGRGAGSGHWKANTIYGNRERGTGILNNELYIGRHIWNRQRYSKHPETGRRVAKPNPPEEWLITEKPDLQIIDNTLWEKVKARQNGIDSQRTREEAKGHSGAGAAQSARRRKYLLSGLLTCGQCGGNLTVAGKGDRRRYYCANAKEKGAAVCTGMPGLSEADAAEVILSGLRKGLMQDAAYEEFRSKFVKKIRAQEHETGEALRRHDERIRETEKTHANLLRAVEGGTFSDALIERLNTVDAELKELREKREGLVPTPVELPEDLPTLYRAHIEDLVGTLSNEAVAGAASDELHELIDSIDVCWEEDKKQHTLELRGKLLEMLIKAMPSGTESITSNSCSLKLVAGVGFEPTTFRL</sequence>
<evidence type="ECO:0000259" key="5">
    <source>
        <dbReference type="PROSITE" id="PS51737"/>
    </source>
</evidence>
<dbReference type="Pfam" id="PF13408">
    <property type="entry name" value="Zn_ribbon_recom"/>
    <property type="match status" value="1"/>
</dbReference>
<dbReference type="GO" id="GO:0003677">
    <property type="term" value="F:DNA binding"/>
    <property type="evidence" value="ECO:0007669"/>
    <property type="project" value="InterPro"/>
</dbReference>
<dbReference type="PROSITE" id="PS51736">
    <property type="entry name" value="RECOMBINASES_3"/>
    <property type="match status" value="1"/>
</dbReference>
<feature type="domain" description="Resolvase/invertase-type recombinase catalytic" evidence="4">
    <location>
        <begin position="6"/>
        <end position="155"/>
    </location>
</feature>
<feature type="coiled-coil region" evidence="1">
    <location>
        <begin position="415"/>
        <end position="462"/>
    </location>
</feature>
<dbReference type="PANTHER" id="PTHR30461">
    <property type="entry name" value="DNA-INVERTASE FROM LAMBDOID PROPHAGE"/>
    <property type="match status" value="1"/>
</dbReference>
<dbReference type="Proteomes" id="UP001169823">
    <property type="component" value="Unassembled WGS sequence"/>
</dbReference>
<dbReference type="PROSITE" id="PS50045">
    <property type="entry name" value="SIGMA54_INTERACT_4"/>
    <property type="match status" value="1"/>
</dbReference>
<protein>
    <submittedName>
        <fullName evidence="6">Recombinase family protein</fullName>
    </submittedName>
</protein>
<dbReference type="InterPro" id="IPR025827">
    <property type="entry name" value="Zn_ribbon_recom_dom"/>
</dbReference>
<comment type="caution">
    <text evidence="6">The sequence shown here is derived from an EMBL/GenBank/DDBJ whole genome shotgun (WGS) entry which is preliminary data.</text>
</comment>
<dbReference type="Gene3D" id="3.90.1750.20">
    <property type="entry name" value="Putative Large Serine Recombinase, Chain B, Domain 2"/>
    <property type="match status" value="1"/>
</dbReference>
<proteinExistence type="predicted"/>
<dbReference type="AlphaFoldDB" id="A0AAW7Y064"/>
<dbReference type="CDD" id="cd00338">
    <property type="entry name" value="Ser_Recombinase"/>
    <property type="match status" value="1"/>
</dbReference>
<dbReference type="PANTHER" id="PTHR30461:SF23">
    <property type="entry name" value="DNA RECOMBINASE-RELATED"/>
    <property type="match status" value="1"/>
</dbReference>
<dbReference type="RefSeq" id="WP_303495183.1">
    <property type="nucleotide sequence ID" value="NZ_JAUOPJ010000027.1"/>
</dbReference>
<dbReference type="InterPro" id="IPR050639">
    <property type="entry name" value="SSR_resolvase"/>
</dbReference>
<feature type="region of interest" description="Disordered" evidence="2">
    <location>
        <begin position="299"/>
        <end position="318"/>
    </location>
</feature>
<dbReference type="InterPro" id="IPR038109">
    <property type="entry name" value="DNA_bind_recomb_sf"/>
</dbReference>
<dbReference type="EMBL" id="JAUOPJ010000027">
    <property type="protein sequence ID" value="MDO6458989.1"/>
    <property type="molecule type" value="Genomic_DNA"/>
</dbReference>
<dbReference type="SMART" id="SM00857">
    <property type="entry name" value="Resolvase"/>
    <property type="match status" value="1"/>
</dbReference>
<dbReference type="Gene3D" id="3.40.50.1390">
    <property type="entry name" value="Resolvase, N-terminal catalytic domain"/>
    <property type="match status" value="1"/>
</dbReference>
<organism evidence="6 7">
    <name type="scientific">Celeribacter halophilus</name>
    <dbReference type="NCBI Taxonomy" id="576117"/>
    <lineage>
        <taxon>Bacteria</taxon>
        <taxon>Pseudomonadati</taxon>
        <taxon>Pseudomonadota</taxon>
        <taxon>Alphaproteobacteria</taxon>
        <taxon>Rhodobacterales</taxon>
        <taxon>Roseobacteraceae</taxon>
        <taxon>Celeribacter</taxon>
    </lineage>
</organism>
<evidence type="ECO:0000313" key="7">
    <source>
        <dbReference type="Proteomes" id="UP001169823"/>
    </source>
</evidence>
<dbReference type="InterPro" id="IPR011109">
    <property type="entry name" value="DNA_bind_recombinase_dom"/>
</dbReference>
<evidence type="ECO:0000259" key="3">
    <source>
        <dbReference type="PROSITE" id="PS50045"/>
    </source>
</evidence>
<dbReference type="InterPro" id="IPR036162">
    <property type="entry name" value="Resolvase-like_N_sf"/>
</dbReference>
<evidence type="ECO:0000313" key="6">
    <source>
        <dbReference type="EMBL" id="MDO6458989.1"/>
    </source>
</evidence>
<dbReference type="PROSITE" id="PS51737">
    <property type="entry name" value="RECOMBINASE_DNA_BIND"/>
    <property type="match status" value="1"/>
</dbReference>
<gene>
    <name evidence="6" type="ORF">Q4494_18080</name>
</gene>
<feature type="domain" description="Sigma-54 factor interaction" evidence="3">
    <location>
        <begin position="364"/>
        <end position="466"/>
    </location>
</feature>
<accession>A0AAW7Y064</accession>
<dbReference type="GO" id="GO:0006355">
    <property type="term" value="P:regulation of DNA-templated transcription"/>
    <property type="evidence" value="ECO:0007669"/>
    <property type="project" value="InterPro"/>
</dbReference>
<dbReference type="GO" id="GO:0005524">
    <property type="term" value="F:ATP binding"/>
    <property type="evidence" value="ECO:0007669"/>
    <property type="project" value="InterPro"/>
</dbReference>
<dbReference type="Pfam" id="PF07508">
    <property type="entry name" value="Recombinase"/>
    <property type="match status" value="1"/>
</dbReference>
<evidence type="ECO:0000256" key="2">
    <source>
        <dbReference type="SAM" id="MobiDB-lite"/>
    </source>
</evidence>
<name>A0AAW7Y064_9RHOB</name>